<keyword evidence="2" id="KW-1133">Transmembrane helix</keyword>
<dbReference type="InterPro" id="IPR019554">
    <property type="entry name" value="Soluble_ligand-bd"/>
</dbReference>
<dbReference type="RefSeq" id="WP_377123796.1">
    <property type="nucleotide sequence ID" value="NZ_JBHUHN010000001.1"/>
</dbReference>
<reference evidence="6" key="1">
    <citation type="journal article" date="2019" name="Int. J. Syst. Evol. Microbiol.">
        <title>The Global Catalogue of Microorganisms (GCM) 10K type strain sequencing project: providing services to taxonomists for standard genome sequencing and annotation.</title>
        <authorList>
            <consortium name="The Broad Institute Genomics Platform"/>
            <consortium name="The Broad Institute Genome Sequencing Center for Infectious Disease"/>
            <person name="Wu L."/>
            <person name="Ma J."/>
        </authorList>
    </citation>
    <scope>NUCLEOTIDE SEQUENCE [LARGE SCALE GENOMIC DNA]</scope>
    <source>
        <strain evidence="6">KCTC 52232</strain>
    </source>
</reference>
<protein>
    <submittedName>
        <fullName evidence="5">Polysaccharide biosynthesis/export family protein</fullName>
    </submittedName>
</protein>
<organism evidence="5 6">
    <name type="scientific">Mucilaginibacter antarcticus</name>
    <dbReference type="NCBI Taxonomy" id="1855725"/>
    <lineage>
        <taxon>Bacteria</taxon>
        <taxon>Pseudomonadati</taxon>
        <taxon>Bacteroidota</taxon>
        <taxon>Sphingobacteriia</taxon>
        <taxon>Sphingobacteriales</taxon>
        <taxon>Sphingobacteriaceae</taxon>
        <taxon>Mucilaginibacter</taxon>
    </lineage>
</organism>
<dbReference type="Pfam" id="PF10531">
    <property type="entry name" value="SLBB"/>
    <property type="match status" value="1"/>
</dbReference>
<dbReference type="InterPro" id="IPR049712">
    <property type="entry name" value="Poly_export"/>
</dbReference>
<gene>
    <name evidence="5" type="ORF">ACFSYC_04055</name>
</gene>
<sequence>MIKRSALQFTLLLVLIFSSCQPYKHIPYFQDLNGNSNEKVNNASSLTVQPADVLGITVTSRNPESSAIFNSDKGNAASENSVSGYLVDEKGLIHLPLLGDFQAAGLTTSQIREQLNTKLLTLYKDPVVNIRILNFKVAVYGDVARPNVYTLQNEKTTVTEALTLAGDLNITAMRKNVLLIRVEDGERKYIHFDLTSKNVMESPYFYLKNNDQIYVQPGKSKFASVNDTGFRYATIVLSALSIIAILVSRSY</sequence>
<evidence type="ECO:0000256" key="1">
    <source>
        <dbReference type="ARBA" id="ARBA00022729"/>
    </source>
</evidence>
<dbReference type="Gene3D" id="3.30.1950.10">
    <property type="entry name" value="wza like domain"/>
    <property type="match status" value="1"/>
</dbReference>
<proteinExistence type="predicted"/>
<evidence type="ECO:0000259" key="4">
    <source>
        <dbReference type="Pfam" id="PF10531"/>
    </source>
</evidence>
<accession>A0ABW5XME2</accession>
<dbReference type="PROSITE" id="PS51257">
    <property type="entry name" value="PROKAR_LIPOPROTEIN"/>
    <property type="match status" value="1"/>
</dbReference>
<feature type="transmembrane region" description="Helical" evidence="2">
    <location>
        <begin position="229"/>
        <end position="247"/>
    </location>
</feature>
<comment type="caution">
    <text evidence="5">The sequence shown here is derived from an EMBL/GenBank/DDBJ whole genome shotgun (WGS) entry which is preliminary data.</text>
</comment>
<evidence type="ECO:0000313" key="6">
    <source>
        <dbReference type="Proteomes" id="UP001597601"/>
    </source>
</evidence>
<keyword evidence="1" id="KW-0732">Signal</keyword>
<evidence type="ECO:0000313" key="5">
    <source>
        <dbReference type="EMBL" id="MFD2863853.1"/>
    </source>
</evidence>
<dbReference type="InterPro" id="IPR003715">
    <property type="entry name" value="Poly_export_N"/>
</dbReference>
<keyword evidence="6" id="KW-1185">Reference proteome</keyword>
<feature type="domain" description="Polysaccharide export protein N-terminal" evidence="3">
    <location>
        <begin position="42"/>
        <end position="132"/>
    </location>
</feature>
<dbReference type="PANTHER" id="PTHR33619:SF3">
    <property type="entry name" value="POLYSACCHARIDE EXPORT PROTEIN GFCE-RELATED"/>
    <property type="match status" value="1"/>
</dbReference>
<keyword evidence="2" id="KW-0472">Membrane</keyword>
<evidence type="ECO:0000256" key="2">
    <source>
        <dbReference type="SAM" id="Phobius"/>
    </source>
</evidence>
<feature type="domain" description="Soluble ligand binding" evidence="4">
    <location>
        <begin position="136"/>
        <end position="186"/>
    </location>
</feature>
<evidence type="ECO:0000259" key="3">
    <source>
        <dbReference type="Pfam" id="PF02563"/>
    </source>
</evidence>
<dbReference type="EMBL" id="JBHUON010000003">
    <property type="protein sequence ID" value="MFD2863853.1"/>
    <property type="molecule type" value="Genomic_DNA"/>
</dbReference>
<keyword evidence="2" id="KW-0812">Transmembrane</keyword>
<dbReference type="PANTHER" id="PTHR33619">
    <property type="entry name" value="POLYSACCHARIDE EXPORT PROTEIN GFCE-RELATED"/>
    <property type="match status" value="1"/>
</dbReference>
<dbReference type="Pfam" id="PF02563">
    <property type="entry name" value="Poly_export"/>
    <property type="match status" value="1"/>
</dbReference>
<name>A0ABW5XME2_9SPHI</name>
<dbReference type="Proteomes" id="UP001597601">
    <property type="component" value="Unassembled WGS sequence"/>
</dbReference>